<dbReference type="AlphaFoldDB" id="T1GWB4"/>
<protein>
    <recommendedName>
        <fullName evidence="1">SEC7 domain-containing protein</fullName>
    </recommendedName>
</protein>
<dbReference type="HOGENOM" id="CLU_1940519_0_0_1"/>
<reference evidence="3" key="1">
    <citation type="submission" date="2013-02" db="EMBL/GenBank/DDBJ databases">
        <authorList>
            <person name="Hughes D."/>
        </authorList>
    </citation>
    <scope>NUCLEOTIDE SEQUENCE</scope>
    <source>
        <strain>Durham</strain>
        <strain evidence="3">NC isolate 2 -- Noor lab</strain>
    </source>
</reference>
<accession>T1GWB4</accession>
<dbReference type="STRING" id="36166.T1GWB4"/>
<reference evidence="2" key="2">
    <citation type="submission" date="2015-06" db="UniProtKB">
        <authorList>
            <consortium name="EnsemblMetazoa"/>
        </authorList>
    </citation>
    <scope>IDENTIFICATION</scope>
</reference>
<sequence>MTPEDFQKNLRGLNGNNDFDPEMLLEIYNSIKNEEIIMPAEQTGLVKENFLWKVLLRRGLTTEGIYHHIPDATFDKEVFKVIWGPSLAALSFMNDKSTEIGYQRTLKDSKWRTFCKSRCCFPLSICYNYA</sequence>
<dbReference type="Proteomes" id="UP000015102">
    <property type="component" value="Unassembled WGS sequence"/>
</dbReference>
<dbReference type="GO" id="GO:0012505">
    <property type="term" value="C:endomembrane system"/>
    <property type="evidence" value="ECO:0007669"/>
    <property type="project" value="UniProtKB-ARBA"/>
</dbReference>
<dbReference type="SUPFAM" id="SSF48425">
    <property type="entry name" value="Sec7 domain"/>
    <property type="match status" value="1"/>
</dbReference>
<dbReference type="GO" id="GO:0032012">
    <property type="term" value="P:regulation of ARF protein signal transduction"/>
    <property type="evidence" value="ECO:0007669"/>
    <property type="project" value="InterPro"/>
</dbReference>
<dbReference type="InterPro" id="IPR023394">
    <property type="entry name" value="Sec7_C_sf"/>
</dbReference>
<evidence type="ECO:0000259" key="1">
    <source>
        <dbReference type="Pfam" id="PF01369"/>
    </source>
</evidence>
<keyword evidence="3" id="KW-1185">Reference proteome</keyword>
<dbReference type="GO" id="GO:0005737">
    <property type="term" value="C:cytoplasm"/>
    <property type="evidence" value="ECO:0007669"/>
    <property type="project" value="UniProtKB-ARBA"/>
</dbReference>
<dbReference type="PANTHER" id="PTHR10663:SF388">
    <property type="entry name" value="GOLGI-SPECIFIC BREFELDIN A-RESISTANCE GUANINE NUCLEOTIDE EXCHANGE FACTOR 1"/>
    <property type="match status" value="1"/>
</dbReference>
<organism evidence="2 3">
    <name type="scientific">Megaselia scalaris</name>
    <name type="common">Humpbacked fly</name>
    <name type="synonym">Phora scalaris</name>
    <dbReference type="NCBI Taxonomy" id="36166"/>
    <lineage>
        <taxon>Eukaryota</taxon>
        <taxon>Metazoa</taxon>
        <taxon>Ecdysozoa</taxon>
        <taxon>Arthropoda</taxon>
        <taxon>Hexapoda</taxon>
        <taxon>Insecta</taxon>
        <taxon>Pterygota</taxon>
        <taxon>Neoptera</taxon>
        <taxon>Endopterygota</taxon>
        <taxon>Diptera</taxon>
        <taxon>Brachycera</taxon>
        <taxon>Muscomorpha</taxon>
        <taxon>Platypezoidea</taxon>
        <taxon>Phoridae</taxon>
        <taxon>Megaseliini</taxon>
        <taxon>Megaselia</taxon>
    </lineage>
</organism>
<dbReference type="InterPro" id="IPR000904">
    <property type="entry name" value="Sec7_dom"/>
</dbReference>
<dbReference type="GO" id="GO:0016192">
    <property type="term" value="P:vesicle-mediated transport"/>
    <property type="evidence" value="ECO:0007669"/>
    <property type="project" value="UniProtKB-ARBA"/>
</dbReference>
<dbReference type="EMBL" id="CAQQ02166112">
    <property type="status" value="NOT_ANNOTATED_CDS"/>
    <property type="molecule type" value="Genomic_DNA"/>
</dbReference>
<name>T1GWB4_MEGSC</name>
<dbReference type="GO" id="GO:0005085">
    <property type="term" value="F:guanyl-nucleotide exchange factor activity"/>
    <property type="evidence" value="ECO:0007669"/>
    <property type="project" value="InterPro"/>
</dbReference>
<dbReference type="PANTHER" id="PTHR10663">
    <property type="entry name" value="GUANYL-NUCLEOTIDE EXCHANGE FACTOR"/>
    <property type="match status" value="1"/>
</dbReference>
<feature type="domain" description="SEC7" evidence="1">
    <location>
        <begin position="1"/>
        <end position="36"/>
    </location>
</feature>
<proteinExistence type="predicted"/>
<evidence type="ECO:0000313" key="2">
    <source>
        <dbReference type="EnsemblMetazoa" id="MESCA008087-PA"/>
    </source>
</evidence>
<dbReference type="Gene3D" id="1.10.1000.11">
    <property type="entry name" value="Arf Nucleotide-binding Site Opener,domain 2"/>
    <property type="match status" value="1"/>
</dbReference>
<dbReference type="InterPro" id="IPR035999">
    <property type="entry name" value="Sec7_dom_sf"/>
</dbReference>
<evidence type="ECO:0000313" key="3">
    <source>
        <dbReference type="Proteomes" id="UP000015102"/>
    </source>
</evidence>
<dbReference type="Pfam" id="PF01369">
    <property type="entry name" value="Sec7"/>
    <property type="match status" value="1"/>
</dbReference>
<dbReference type="EnsemblMetazoa" id="MESCA008087-RA">
    <property type="protein sequence ID" value="MESCA008087-PA"/>
    <property type="gene ID" value="MESCA008087"/>
</dbReference>